<dbReference type="RefSeq" id="WP_078811548.1">
    <property type="nucleotide sequence ID" value="NZ_FUYE01000001.1"/>
</dbReference>
<dbReference type="InterPro" id="IPR013785">
    <property type="entry name" value="Aldolase_TIM"/>
</dbReference>
<protein>
    <submittedName>
        <fullName evidence="2">Dihydrodipicolinate synthase/N-acetylneuraminate lyase</fullName>
    </submittedName>
</protein>
<gene>
    <name evidence="2" type="ORF">SAMN02745166_00324</name>
</gene>
<evidence type="ECO:0000313" key="3">
    <source>
        <dbReference type="Proteomes" id="UP000190774"/>
    </source>
</evidence>
<dbReference type="STRING" id="48467.SAMN02745166_00324"/>
<dbReference type="SMART" id="SM01130">
    <property type="entry name" value="DHDPS"/>
    <property type="match status" value="1"/>
</dbReference>
<dbReference type="EMBL" id="FUYE01000001">
    <property type="protein sequence ID" value="SKA77151.1"/>
    <property type="molecule type" value="Genomic_DNA"/>
</dbReference>
<reference evidence="3" key="1">
    <citation type="submission" date="2017-02" db="EMBL/GenBank/DDBJ databases">
        <authorList>
            <person name="Varghese N."/>
            <person name="Submissions S."/>
        </authorList>
    </citation>
    <scope>NUCLEOTIDE SEQUENCE [LARGE SCALE GENOMIC DNA]</scope>
    <source>
        <strain evidence="3">ATCC 700200</strain>
    </source>
</reference>
<sequence length="305" mass="33068">MKNSPVTTADLRSSVIAVPPLCRNDDLSLSREENDKLIKHLYAGGIRTLLYGGNANLYNIAVSEYDALLSMLQDLAPQDDLWMVPSIGPMYGTAMDQAAILKNYDFPTAMLLPTLFPSKPAGVVAAVRKLAEVSGKQLVLYIKDEAYITPEHAAELVNDGLISWIKYAVVKPNPADDLYLTKLVDLVNPDLIVSGIGEQPAIVHLRDFGITGFTAGCVCIAPNLSMDLLRAIDAKDYDRAEQIREIFLPLEDQRNAHSPILVLHHAVALAGIAQTGPVLPLLTELPDELLPGIEKAAKELLAKAG</sequence>
<dbReference type="AlphaFoldDB" id="A0A1T4WKI2"/>
<dbReference type="Proteomes" id="UP000190774">
    <property type="component" value="Unassembled WGS sequence"/>
</dbReference>
<dbReference type="Gene3D" id="3.20.20.70">
    <property type="entry name" value="Aldolase class I"/>
    <property type="match status" value="1"/>
</dbReference>
<evidence type="ECO:0000256" key="1">
    <source>
        <dbReference type="ARBA" id="ARBA00023239"/>
    </source>
</evidence>
<dbReference type="GO" id="GO:0016829">
    <property type="term" value="F:lyase activity"/>
    <property type="evidence" value="ECO:0007669"/>
    <property type="project" value="UniProtKB-KW"/>
</dbReference>
<keyword evidence="1 2" id="KW-0456">Lyase</keyword>
<dbReference type="OrthoDB" id="9778880at2"/>
<dbReference type="Pfam" id="PF00701">
    <property type="entry name" value="DHDPS"/>
    <property type="match status" value="1"/>
</dbReference>
<evidence type="ECO:0000313" key="2">
    <source>
        <dbReference type="EMBL" id="SKA77151.1"/>
    </source>
</evidence>
<proteinExistence type="predicted"/>
<keyword evidence="3" id="KW-1185">Reference proteome</keyword>
<dbReference type="InterPro" id="IPR002220">
    <property type="entry name" value="DapA-like"/>
</dbReference>
<name>A0A1T4WKI2_9BACT</name>
<organism evidence="2 3">
    <name type="scientific">Prosthecobacter debontii</name>
    <dbReference type="NCBI Taxonomy" id="48467"/>
    <lineage>
        <taxon>Bacteria</taxon>
        <taxon>Pseudomonadati</taxon>
        <taxon>Verrucomicrobiota</taxon>
        <taxon>Verrucomicrobiia</taxon>
        <taxon>Verrucomicrobiales</taxon>
        <taxon>Verrucomicrobiaceae</taxon>
        <taxon>Prosthecobacter</taxon>
    </lineage>
</organism>
<accession>A0A1T4WKI2</accession>
<dbReference type="SUPFAM" id="SSF51569">
    <property type="entry name" value="Aldolase"/>
    <property type="match status" value="1"/>
</dbReference>